<dbReference type="GO" id="GO:0046872">
    <property type="term" value="F:metal ion binding"/>
    <property type="evidence" value="ECO:0007669"/>
    <property type="project" value="TreeGrafter"/>
</dbReference>
<evidence type="ECO:0000256" key="4">
    <source>
        <dbReference type="ARBA" id="ARBA00022684"/>
    </source>
</evidence>
<keyword evidence="6" id="KW-0067">ATP-binding</keyword>
<sequence>METAIAQSKIGLEKESLRVLPEGGITQTPHPIAWGAALTNPQITTDFSEALTELVTPPCSSVTEVIQSLDDIQNFVYRNLHDEILWATSMPCVVAGETSIPLAKYGTSNAAQMKTAYRRGLGLRYGRAMQVIAGVHFNYSFSDSFWQQYQKILNNRDDPQDFISEQYMGVVRNLLRYGWLVPYLFGASPAVCKSFLNGQRTILQEFNSNTYYEPYATSLRLGDIGYQNNKEDLAGIKACYDSLDAYADSLQHAINTPYSGYEEIGVKVNGVYQQLNANILQIENEYYSSVRPKQILQGDEKPSTALKKRGIAYVELRSLDVNAFDPHGINSEQLYFLEVFMLFCLLQSSPELCENEVAAIDENLLLVAHNGREPGLNLKRACTNTDDEQISLQDWASELCNKMKDVASLLDRSNYCENYFSSVKSQIASVFDPELTPSARMLAEMREHDEGFFHYAQRMSKHHTQYYENHRLSEDKSTFFEKMASDSISMQKQIEKNDKISFDEYLESYFKNA</sequence>
<dbReference type="EMBL" id="UOFE01000027">
    <property type="protein sequence ID" value="VAW52351.1"/>
    <property type="molecule type" value="Genomic_DNA"/>
</dbReference>
<dbReference type="GO" id="GO:0004357">
    <property type="term" value="F:glutamate-cysteine ligase activity"/>
    <property type="evidence" value="ECO:0007669"/>
    <property type="project" value="UniProtKB-EC"/>
</dbReference>
<dbReference type="NCBIfam" id="TIGR01434">
    <property type="entry name" value="glu_cys_ligase"/>
    <property type="match status" value="1"/>
</dbReference>
<protein>
    <recommendedName>
        <fullName evidence="2">glutamate--cysteine ligase</fullName>
        <ecNumber evidence="2">6.3.2.2</ecNumber>
    </recommendedName>
</protein>
<keyword evidence="4" id="KW-0317">Glutathione biosynthesis</keyword>
<dbReference type="InterPro" id="IPR007370">
    <property type="entry name" value="Glu_cys_ligase"/>
</dbReference>
<dbReference type="GO" id="GO:0005524">
    <property type="term" value="F:ATP binding"/>
    <property type="evidence" value="ECO:0007669"/>
    <property type="project" value="UniProtKB-KW"/>
</dbReference>
<evidence type="ECO:0000256" key="3">
    <source>
        <dbReference type="ARBA" id="ARBA00022598"/>
    </source>
</evidence>
<evidence type="ECO:0000256" key="5">
    <source>
        <dbReference type="ARBA" id="ARBA00022741"/>
    </source>
</evidence>
<comment type="catalytic activity">
    <reaction evidence="7">
        <text>L-cysteine + L-glutamate + ATP = gamma-L-glutamyl-L-cysteine + ADP + phosphate + H(+)</text>
        <dbReference type="Rhea" id="RHEA:13285"/>
        <dbReference type="ChEBI" id="CHEBI:15378"/>
        <dbReference type="ChEBI" id="CHEBI:29985"/>
        <dbReference type="ChEBI" id="CHEBI:30616"/>
        <dbReference type="ChEBI" id="CHEBI:35235"/>
        <dbReference type="ChEBI" id="CHEBI:43474"/>
        <dbReference type="ChEBI" id="CHEBI:58173"/>
        <dbReference type="ChEBI" id="CHEBI:456216"/>
        <dbReference type="EC" id="6.3.2.2"/>
    </reaction>
</comment>
<organism evidence="9">
    <name type="scientific">hydrothermal vent metagenome</name>
    <dbReference type="NCBI Taxonomy" id="652676"/>
    <lineage>
        <taxon>unclassified sequences</taxon>
        <taxon>metagenomes</taxon>
        <taxon>ecological metagenomes</taxon>
    </lineage>
</organism>
<evidence type="ECO:0000259" key="8">
    <source>
        <dbReference type="Pfam" id="PF04262"/>
    </source>
</evidence>
<dbReference type="AlphaFoldDB" id="A0A3B0WAQ0"/>
<dbReference type="Pfam" id="PF04262">
    <property type="entry name" value="Glu_cys_ligase"/>
    <property type="match status" value="1"/>
</dbReference>
<keyword evidence="3 9" id="KW-0436">Ligase</keyword>
<dbReference type="EC" id="6.3.2.2" evidence="2"/>
<evidence type="ECO:0000256" key="2">
    <source>
        <dbReference type="ARBA" id="ARBA00012220"/>
    </source>
</evidence>
<accession>A0A3B0WAQ0</accession>
<dbReference type="PANTHER" id="PTHR38761">
    <property type="entry name" value="GLUTAMATE--CYSTEINE LIGASE"/>
    <property type="match status" value="1"/>
</dbReference>
<dbReference type="InterPro" id="IPR006334">
    <property type="entry name" value="Glut_cys_ligase"/>
</dbReference>
<evidence type="ECO:0000256" key="1">
    <source>
        <dbReference type="ARBA" id="ARBA00005006"/>
    </source>
</evidence>
<proteinExistence type="inferred from homology"/>
<dbReference type="PANTHER" id="PTHR38761:SF1">
    <property type="entry name" value="GLUTAMATE--CYSTEINE LIGASE"/>
    <property type="match status" value="1"/>
</dbReference>
<feature type="domain" description="Glutamate--cysteine ligase" evidence="8">
    <location>
        <begin position="3"/>
        <end position="365"/>
    </location>
</feature>
<evidence type="ECO:0000256" key="7">
    <source>
        <dbReference type="ARBA" id="ARBA00048819"/>
    </source>
</evidence>
<dbReference type="SUPFAM" id="SSF55931">
    <property type="entry name" value="Glutamine synthetase/guanido kinase"/>
    <property type="match status" value="1"/>
</dbReference>
<dbReference type="Gene3D" id="3.30.590.20">
    <property type="match status" value="1"/>
</dbReference>
<dbReference type="InterPro" id="IPR014746">
    <property type="entry name" value="Gln_synth/guanido_kin_cat_dom"/>
</dbReference>
<dbReference type="GO" id="GO:0006750">
    <property type="term" value="P:glutathione biosynthetic process"/>
    <property type="evidence" value="ECO:0007669"/>
    <property type="project" value="UniProtKB-KW"/>
</dbReference>
<dbReference type="HAMAP" id="MF_00578">
    <property type="entry name" value="Glu_cys_ligase"/>
    <property type="match status" value="1"/>
</dbReference>
<gene>
    <name evidence="9" type="ORF">MNBD_GAMMA05-707</name>
</gene>
<reference evidence="9" key="1">
    <citation type="submission" date="2018-06" db="EMBL/GenBank/DDBJ databases">
        <authorList>
            <person name="Zhirakovskaya E."/>
        </authorList>
    </citation>
    <scope>NUCLEOTIDE SEQUENCE</scope>
</reference>
<keyword evidence="5" id="KW-0547">Nucleotide-binding</keyword>
<evidence type="ECO:0000256" key="6">
    <source>
        <dbReference type="ARBA" id="ARBA00022840"/>
    </source>
</evidence>
<evidence type="ECO:0000313" key="9">
    <source>
        <dbReference type="EMBL" id="VAW52351.1"/>
    </source>
</evidence>
<name>A0A3B0WAQ0_9ZZZZ</name>
<dbReference type="GO" id="GO:0005829">
    <property type="term" value="C:cytosol"/>
    <property type="evidence" value="ECO:0007669"/>
    <property type="project" value="TreeGrafter"/>
</dbReference>
<comment type="pathway">
    <text evidence="1">Sulfur metabolism; glutathione biosynthesis; glutathione from L-cysteine and L-glutamate: step 1/2.</text>
</comment>